<keyword evidence="4" id="KW-1185">Reference proteome</keyword>
<evidence type="ECO:0000313" key="4">
    <source>
        <dbReference type="Proteomes" id="UP000706039"/>
    </source>
</evidence>
<evidence type="ECO:0000259" key="2">
    <source>
        <dbReference type="Pfam" id="PF09994"/>
    </source>
</evidence>
<protein>
    <submittedName>
        <fullName evidence="3">DUF2235 domain-containing protein</fullName>
    </submittedName>
</protein>
<gene>
    <name evidence="3" type="ORF">K7G82_13660</name>
</gene>
<feature type="domain" description="T6SS Phospholipase effector Tle1-like catalytic" evidence="2">
    <location>
        <begin position="3"/>
        <end position="47"/>
    </location>
</feature>
<comment type="caution">
    <text evidence="3">The sequence shown here is derived from an EMBL/GenBank/DDBJ whole genome shotgun (WGS) entry which is preliminary data.</text>
</comment>
<dbReference type="InterPro" id="IPR018712">
    <property type="entry name" value="Tle1-like_cat"/>
</dbReference>
<evidence type="ECO:0000256" key="1">
    <source>
        <dbReference type="SAM" id="MobiDB-lite"/>
    </source>
</evidence>
<dbReference type="EMBL" id="JAINVV010000006">
    <property type="protein sequence ID" value="MBY8823346.1"/>
    <property type="molecule type" value="Genomic_DNA"/>
</dbReference>
<dbReference type="Proteomes" id="UP000706039">
    <property type="component" value="Unassembled WGS sequence"/>
</dbReference>
<sequence>MAKNIIICCDGTGNGIEVAISNVLKLYRVLGKSDRQRVHYSQGSSALEAAWQIQSRLWRSCGLRVPSAQPNDCAQGKASYLQLCRSQTGRVPLHQVSSGQDSDGRADRGSGRGRPCDGDEAPRRDLTSLRQHGIQHFQALLERRA</sequence>
<accession>A0ABS7PPT9</accession>
<dbReference type="RefSeq" id="WP_222990462.1">
    <property type="nucleotide sequence ID" value="NZ_JAINVV010000006.1"/>
</dbReference>
<evidence type="ECO:0000313" key="3">
    <source>
        <dbReference type="EMBL" id="MBY8823346.1"/>
    </source>
</evidence>
<feature type="compositionally biased region" description="Basic and acidic residues" evidence="1">
    <location>
        <begin position="102"/>
        <end position="126"/>
    </location>
</feature>
<organism evidence="3 4">
    <name type="scientific">Sphingomonas colocasiae</name>
    <dbReference type="NCBI Taxonomy" id="1848973"/>
    <lineage>
        <taxon>Bacteria</taxon>
        <taxon>Pseudomonadati</taxon>
        <taxon>Pseudomonadota</taxon>
        <taxon>Alphaproteobacteria</taxon>
        <taxon>Sphingomonadales</taxon>
        <taxon>Sphingomonadaceae</taxon>
        <taxon>Sphingomonas</taxon>
    </lineage>
</organism>
<feature type="region of interest" description="Disordered" evidence="1">
    <location>
        <begin position="91"/>
        <end position="126"/>
    </location>
</feature>
<proteinExistence type="predicted"/>
<name>A0ABS7PPT9_9SPHN</name>
<dbReference type="Pfam" id="PF09994">
    <property type="entry name" value="T6SS_Tle1-like_cat"/>
    <property type="match status" value="1"/>
</dbReference>
<reference evidence="3 4" key="1">
    <citation type="submission" date="2021-08" db="EMBL/GenBank/DDBJ databases">
        <authorList>
            <person name="Tuo L."/>
        </authorList>
    </citation>
    <scope>NUCLEOTIDE SEQUENCE [LARGE SCALE GENOMIC DNA]</scope>
    <source>
        <strain evidence="3 4">JCM 31229</strain>
    </source>
</reference>